<dbReference type="Proteomes" id="UP000002200">
    <property type="component" value="Chromosome"/>
</dbReference>
<dbReference type="KEGG" id="twh:TWT_703"/>
<organism evidence="1 2">
    <name type="scientific">Tropheryma whipplei (strain Twist)</name>
    <name type="common">Whipple's bacillus</name>
    <dbReference type="NCBI Taxonomy" id="203267"/>
    <lineage>
        <taxon>Bacteria</taxon>
        <taxon>Bacillati</taxon>
        <taxon>Actinomycetota</taxon>
        <taxon>Actinomycetes</taxon>
        <taxon>Micrococcales</taxon>
        <taxon>Tropherymataceae</taxon>
        <taxon>Tropheryma</taxon>
    </lineage>
</organism>
<protein>
    <recommendedName>
        <fullName evidence="3">DUF4177 domain-containing protein</fullName>
    </recommendedName>
</protein>
<gene>
    <name evidence="1" type="ordered locus">TWT_703</name>
</gene>
<evidence type="ECO:0000313" key="1">
    <source>
        <dbReference type="EMBL" id="AAO44800.1"/>
    </source>
</evidence>
<accession>Q83FL7</accession>
<reference evidence="1 2" key="1">
    <citation type="journal article" date="2003" name="Genome Res.">
        <title>Tropheryma whipplei twist: a human pathogenic Actinobacteria with a reduced genome.</title>
        <authorList>
            <person name="Raoult D."/>
            <person name="Ogata H."/>
            <person name="Audic S."/>
            <person name="Robert C."/>
            <person name="Suhre K."/>
            <person name="Drancourt M."/>
            <person name="Claverie J.-M."/>
        </authorList>
    </citation>
    <scope>NUCLEOTIDE SEQUENCE [LARGE SCALE GENOMIC DNA]</scope>
    <source>
        <strain evidence="1 2">Twist</strain>
    </source>
</reference>
<name>Q83FL7_TROWT</name>
<dbReference type="EMBL" id="AE014184">
    <property type="protein sequence ID" value="AAO44800.1"/>
    <property type="molecule type" value="Genomic_DNA"/>
</dbReference>
<dbReference type="HOGENOM" id="CLU_183720_1_0_11"/>
<evidence type="ECO:0008006" key="3">
    <source>
        <dbReference type="Google" id="ProtNLM"/>
    </source>
</evidence>
<dbReference type="STRING" id="203267.TWT_703"/>
<keyword evidence="2" id="KW-1185">Reference proteome</keyword>
<dbReference type="eggNOG" id="ENOG5032YI8">
    <property type="taxonomic scope" value="Bacteria"/>
</dbReference>
<proteinExistence type="predicted"/>
<dbReference type="AlphaFoldDB" id="Q83FL7"/>
<evidence type="ECO:0000313" key="2">
    <source>
        <dbReference type="Proteomes" id="UP000002200"/>
    </source>
</evidence>
<sequence length="51" mass="5778">MLKWEYCTTPLIVHNTQAILNTWGQRGWELVTVVTNSEGGLVAYMKRPLSA</sequence>